<dbReference type="OrthoDB" id="10253869at2759"/>
<dbReference type="SUPFAM" id="SSF56801">
    <property type="entry name" value="Acetyl-CoA synthetase-like"/>
    <property type="match status" value="1"/>
</dbReference>
<feature type="domain" description="AMP-dependent synthetase/ligase" evidence="2">
    <location>
        <begin position="97"/>
        <end position="542"/>
    </location>
</feature>
<dbReference type="EMBL" id="CABFNO020001476">
    <property type="protein sequence ID" value="CAG9990782.1"/>
    <property type="molecule type" value="Genomic_DNA"/>
</dbReference>
<dbReference type="PANTHER" id="PTHR42921">
    <property type="entry name" value="ACETOACETYL-COA SYNTHETASE"/>
    <property type="match status" value="1"/>
</dbReference>
<dbReference type="Gene3D" id="3.30.300.30">
    <property type="match status" value="1"/>
</dbReference>
<gene>
    <name evidence="4" type="ORF">CBYS24578_00007029</name>
</gene>
<dbReference type="GO" id="GO:0030729">
    <property type="term" value="F:acetoacetate-CoA ligase activity"/>
    <property type="evidence" value="ECO:0007669"/>
    <property type="project" value="TreeGrafter"/>
</dbReference>
<sequence>MAPLWTHPSPHLIRLDAFRRHINKQYNEHIRDYASLHRWSVENLELFYRELWNFSGLVTSKPPLAVADSLAAMWPRPQWFPGAEMNFTENVLATGLAAHQDMIAVSACREGGTDWRHLTWIQLRDQVALYASALQNAGIGKGDRVATVVTNSLEALLIALASGAIGAIFSSTSPDTGPKGIVERFSQIQPKILFVESNVLYATKRRNLRERLGAAVDELKTKVTGLDKVIVINDPTWEKSGLYVDELPDDKSDKAIISSPIYSRLRVNDLTFNASSESALKRSSKPLLDLSSSFKYLLIIPSTSYSLQSSWGLFVLEEKNPADTHLLPMNSSGTTGTPKCICHSGGAVLLKNKLDLGLGMDMGIDSTYYQYTTTFDHQTGWMMWNMLIGALSLGSRIVLYDGSPLHPTPSFQLSLLESQGVTHWGTSPKFLAGLRSDPESSPIARRLEGLQNVLVSGSPLSTSLSAWFYADNFPQHVGLHNGSGGTDLVGGIVGGNNLSPVFGSELAAATLGMKVEIWNAGGENVEGSGELGELVITKPFVSMPVKFWGDDSTGRRYFDTYFSLFPGVWSHGDLISKSSVTGGYSIHGRSDGVLNPGGTDGCSIFRALPVVLIRVRFGTAELYDVVSRFREIEDSIVVGQRVRRCQQNGESDIEDERVVMFIKMKSPGAALDTSLQSRVSEAIRKTLSARHVPEEIWQVKDIPCTVNGKKIEKVVRAIISGEKVTSRDSIANPECLDEYVKFSMPGKLLARL</sequence>
<evidence type="ECO:0000256" key="1">
    <source>
        <dbReference type="ARBA" id="ARBA00006432"/>
    </source>
</evidence>
<dbReference type="PANTHER" id="PTHR42921:SF1">
    <property type="entry name" value="ACETOACETYL-COA SYNTHETASE"/>
    <property type="match status" value="1"/>
</dbReference>
<dbReference type="InterPro" id="IPR032387">
    <property type="entry name" value="ACAS_N"/>
</dbReference>
<feature type="domain" description="Acetyl-coenzyme A synthetase N-terminal" evidence="3">
    <location>
        <begin position="33"/>
        <end position="91"/>
    </location>
</feature>
<dbReference type="InterPro" id="IPR045851">
    <property type="entry name" value="AMP-bd_C_sf"/>
</dbReference>
<protein>
    <submittedName>
        <fullName evidence="4">Uncharacterized protein</fullName>
    </submittedName>
</protein>
<dbReference type="Pfam" id="PF00501">
    <property type="entry name" value="AMP-binding"/>
    <property type="match status" value="1"/>
</dbReference>
<evidence type="ECO:0000259" key="2">
    <source>
        <dbReference type="Pfam" id="PF00501"/>
    </source>
</evidence>
<keyword evidence="5" id="KW-1185">Reference proteome</keyword>
<name>A0A9N9Y259_9HYPO</name>
<dbReference type="Proteomes" id="UP000754883">
    <property type="component" value="Unassembled WGS sequence"/>
</dbReference>
<dbReference type="AlphaFoldDB" id="A0A9N9Y259"/>
<evidence type="ECO:0000313" key="4">
    <source>
        <dbReference type="EMBL" id="CAG9990782.1"/>
    </source>
</evidence>
<proteinExistence type="inferred from homology"/>
<accession>A0A9N9Y259</accession>
<dbReference type="Pfam" id="PF16177">
    <property type="entry name" value="ACAS_N"/>
    <property type="match status" value="1"/>
</dbReference>
<evidence type="ECO:0000259" key="3">
    <source>
        <dbReference type="Pfam" id="PF16177"/>
    </source>
</evidence>
<organism evidence="4 5">
    <name type="scientific">Clonostachys byssicola</name>
    <dbReference type="NCBI Taxonomy" id="160290"/>
    <lineage>
        <taxon>Eukaryota</taxon>
        <taxon>Fungi</taxon>
        <taxon>Dikarya</taxon>
        <taxon>Ascomycota</taxon>
        <taxon>Pezizomycotina</taxon>
        <taxon>Sordariomycetes</taxon>
        <taxon>Hypocreomycetidae</taxon>
        <taxon>Hypocreales</taxon>
        <taxon>Bionectriaceae</taxon>
        <taxon>Clonostachys</taxon>
    </lineage>
</organism>
<comment type="similarity">
    <text evidence="1">Belongs to the ATP-dependent AMP-binding enzyme family.</text>
</comment>
<dbReference type="InterPro" id="IPR042099">
    <property type="entry name" value="ANL_N_sf"/>
</dbReference>
<reference evidence="4 5" key="2">
    <citation type="submission" date="2021-10" db="EMBL/GenBank/DDBJ databases">
        <authorList>
            <person name="Piombo E."/>
        </authorList>
    </citation>
    <scope>NUCLEOTIDE SEQUENCE [LARGE SCALE GENOMIC DNA]</scope>
</reference>
<dbReference type="InterPro" id="IPR000873">
    <property type="entry name" value="AMP-dep_synth/lig_dom"/>
</dbReference>
<comment type="caution">
    <text evidence="4">The sequence shown here is derived from an EMBL/GenBank/DDBJ whole genome shotgun (WGS) entry which is preliminary data.</text>
</comment>
<reference evidence="5" key="1">
    <citation type="submission" date="2019-06" db="EMBL/GenBank/DDBJ databases">
        <authorList>
            <person name="Broberg M."/>
        </authorList>
    </citation>
    <scope>NUCLEOTIDE SEQUENCE [LARGE SCALE GENOMIC DNA]</scope>
</reference>
<dbReference type="Gene3D" id="3.40.50.12780">
    <property type="entry name" value="N-terminal domain of ligase-like"/>
    <property type="match status" value="2"/>
</dbReference>
<evidence type="ECO:0000313" key="5">
    <source>
        <dbReference type="Proteomes" id="UP000754883"/>
    </source>
</evidence>